<dbReference type="SUPFAM" id="SSF89447">
    <property type="entry name" value="AbrB/MazE/MraZ-like"/>
    <property type="match status" value="1"/>
</dbReference>
<dbReference type="InterPro" id="IPR029016">
    <property type="entry name" value="GAF-like_dom_sf"/>
</dbReference>
<gene>
    <name evidence="1" type="ORF">L7E55_06745</name>
</gene>
<reference evidence="1" key="1">
    <citation type="submission" date="2022-02" db="EMBL/GenBank/DDBJ databases">
        <authorList>
            <person name="Leng L."/>
        </authorList>
    </citation>
    <scope>NUCLEOTIDE SEQUENCE</scope>
    <source>
        <strain evidence="1">JI</strain>
    </source>
</reference>
<dbReference type="Pfam" id="PF15714">
    <property type="entry name" value="SpoVT_C"/>
    <property type="match status" value="1"/>
</dbReference>
<evidence type="ECO:0000313" key="2">
    <source>
        <dbReference type="Proteomes" id="UP001154312"/>
    </source>
</evidence>
<dbReference type="Proteomes" id="UP001154312">
    <property type="component" value="Unassembled WGS sequence"/>
</dbReference>
<protein>
    <recommendedName>
        <fullName evidence="3">Stage V sporulation protein T</fullName>
    </recommendedName>
</protein>
<evidence type="ECO:0000313" key="1">
    <source>
        <dbReference type="EMBL" id="MDF9408058.1"/>
    </source>
</evidence>
<comment type="caution">
    <text evidence="1">The sequence shown here is derived from an EMBL/GenBank/DDBJ whole genome shotgun (WGS) entry which is preliminary data.</text>
</comment>
<accession>A0A9X4H3J4</accession>
<dbReference type="EMBL" id="JAKOAV010000009">
    <property type="protein sequence ID" value="MDF9408058.1"/>
    <property type="molecule type" value="Genomic_DNA"/>
</dbReference>
<keyword evidence="2" id="KW-1185">Reference proteome</keyword>
<sequence length="144" mass="16788">MRATGFVRRIDELGRFLIPKEIRNTLHIKHYSSLEILTDYEGGVIFKKFSPIKELGQLVEEYAQALYESLGHTVCIVDKENIIAVAGFNKKRLLNRQLNPEIERLMEERKANHYVMPISLTVVLERRLYPPCLYLFSVLQSTYS</sequence>
<dbReference type="Gene3D" id="3.30.450.40">
    <property type="match status" value="1"/>
</dbReference>
<dbReference type="PANTHER" id="PTHR36432">
    <property type="match status" value="1"/>
</dbReference>
<dbReference type="InterPro" id="IPR052731">
    <property type="entry name" value="B_subtilis_Trans_State_Reg"/>
</dbReference>
<dbReference type="PANTHER" id="PTHR36432:SF1">
    <property type="entry name" value="STAGE V SPORULATION PROTEIN T"/>
    <property type="match status" value="1"/>
</dbReference>
<proteinExistence type="predicted"/>
<dbReference type="Gene3D" id="2.10.260.10">
    <property type="match status" value="1"/>
</dbReference>
<evidence type="ECO:0008006" key="3">
    <source>
        <dbReference type="Google" id="ProtNLM"/>
    </source>
</evidence>
<dbReference type="RefSeq" id="WP_277443339.1">
    <property type="nucleotide sequence ID" value="NZ_JAKOAV010000009.1"/>
</dbReference>
<dbReference type="InterPro" id="IPR037914">
    <property type="entry name" value="SpoVT-AbrB_sf"/>
</dbReference>
<dbReference type="AlphaFoldDB" id="A0A9X4H3J4"/>
<name>A0A9X4H3J4_9FIRM</name>
<organism evidence="1 2">
    <name type="scientific">Pelotomaculum isophthalicicum JI</name>
    <dbReference type="NCBI Taxonomy" id="947010"/>
    <lineage>
        <taxon>Bacteria</taxon>
        <taxon>Bacillati</taxon>
        <taxon>Bacillota</taxon>
        <taxon>Clostridia</taxon>
        <taxon>Eubacteriales</taxon>
        <taxon>Desulfotomaculaceae</taxon>
        <taxon>Pelotomaculum</taxon>
    </lineage>
</organism>